<dbReference type="EMBL" id="CP078145">
    <property type="protein sequence ID" value="QXN90012.1"/>
    <property type="molecule type" value="Genomic_DNA"/>
</dbReference>
<dbReference type="RefSeq" id="WP_218470884.1">
    <property type="nucleotide sequence ID" value="NZ_BAABJN010000006.1"/>
</dbReference>
<dbReference type="Proteomes" id="UP000694257">
    <property type="component" value="Chromosome"/>
</dbReference>
<organism evidence="1 2">
    <name type="scientific">Nocardia iowensis</name>
    <dbReference type="NCBI Taxonomy" id="204891"/>
    <lineage>
        <taxon>Bacteria</taxon>
        <taxon>Bacillati</taxon>
        <taxon>Actinomycetota</taxon>
        <taxon>Actinomycetes</taxon>
        <taxon>Mycobacteriales</taxon>
        <taxon>Nocardiaceae</taxon>
        <taxon>Nocardia</taxon>
    </lineage>
</organism>
<keyword evidence="2" id="KW-1185">Reference proteome</keyword>
<sequence>MVKDIAVPGEGGVVTAVARMADSVVAEWKRGRQRLHRKWPRRVEWVAQESLIRPNADDMLERLDPLSAVRWRGSR</sequence>
<reference evidence="1 2" key="1">
    <citation type="submission" date="2021-07" db="EMBL/GenBank/DDBJ databases">
        <title>Whole Genome Sequence of Nocardia Iowensis.</title>
        <authorList>
            <person name="Lamm A."/>
            <person name="Collins-Fairclough A.M."/>
            <person name="Bunk B."/>
            <person name="Sproer C."/>
        </authorList>
    </citation>
    <scope>NUCLEOTIDE SEQUENCE [LARGE SCALE GENOMIC DNA]</scope>
    <source>
        <strain evidence="1 2">NRRL 5646</strain>
    </source>
</reference>
<proteinExistence type="predicted"/>
<gene>
    <name evidence="1" type="ORF">KV110_31905</name>
</gene>
<evidence type="ECO:0000313" key="1">
    <source>
        <dbReference type="EMBL" id="QXN90012.1"/>
    </source>
</evidence>
<protein>
    <recommendedName>
        <fullName evidence="3">Transposase</fullName>
    </recommendedName>
</protein>
<evidence type="ECO:0000313" key="2">
    <source>
        <dbReference type="Proteomes" id="UP000694257"/>
    </source>
</evidence>
<accession>A0ABX8RLY0</accession>
<evidence type="ECO:0008006" key="3">
    <source>
        <dbReference type="Google" id="ProtNLM"/>
    </source>
</evidence>
<name>A0ABX8RLY0_NOCIO</name>